<gene>
    <name evidence="3" type="ORF">AFA91_05450</name>
</gene>
<dbReference type="PATRIC" id="fig|134601.6.peg.1131"/>
<keyword evidence="1" id="KW-0238">DNA-binding</keyword>
<dbReference type="CDD" id="cd06170">
    <property type="entry name" value="LuxR_C_like"/>
    <property type="match status" value="1"/>
</dbReference>
<organism evidence="3 4">
    <name type="scientific">Mycolicibacterium goodii</name>
    <name type="common">Mycobacterium goodii</name>
    <dbReference type="NCBI Taxonomy" id="134601"/>
    <lineage>
        <taxon>Bacteria</taxon>
        <taxon>Bacillati</taxon>
        <taxon>Actinomycetota</taxon>
        <taxon>Actinomycetes</taxon>
        <taxon>Mycobacteriales</taxon>
        <taxon>Mycobacteriaceae</taxon>
        <taxon>Mycolicibacterium</taxon>
    </lineage>
</organism>
<protein>
    <recommendedName>
        <fullName evidence="2">HTH luxR-type domain-containing protein</fullName>
    </recommendedName>
</protein>
<evidence type="ECO:0000313" key="3">
    <source>
        <dbReference type="EMBL" id="AKS31414.1"/>
    </source>
</evidence>
<dbReference type="GO" id="GO:0006355">
    <property type="term" value="P:regulation of DNA-templated transcription"/>
    <property type="evidence" value="ECO:0007669"/>
    <property type="project" value="InterPro"/>
</dbReference>
<sequence>MGTGARAASPLVRGRAAYRQRAWRQAVDELTAADHHRRLSPADLELLGMSAYLVDRDDDAFEAYERAHTLYRERGAATDAARCAFWMSLGLLNRGELARAHGWAARGERLLSAQDATCAERGYLLVPAVLVNLGAGGNLDTAYTDAVTVARIGAQCDDVDLVSFALHAQGRVLIRRGRIDDGLALLDEAMVAVAAGDLASPIFTGLIYCQVIDACEEVFDVRRAEEWTAALVGWCDAQSQMATFSGICRAHRATLLQWHGAWPAAVDEAREAYARCRPGNVIAGAARYREAEIHRLRGAFASAERAYREAIELGWEPQPGLALLRLAQGRTADAAAAVRRLLSETGDRARRVRILPAFVEIMLAAGDLVEARRGSDDLSAIAADYGCDAVTAMSLSALGAVALAENDAGAALILLRQACQAWQSVNAPYEVARVRTLLGLACHELGDNDSAVWELTAARDTFDRLGAVPDTARVTALVDDAAAPATCGLSGREQEVLRLVAEGKSNKAIAAQLTLSERTVDRHVSNILAKLGVPSRTAATAYAFTHRLV</sequence>
<dbReference type="Pfam" id="PF00196">
    <property type="entry name" value="GerE"/>
    <property type="match status" value="1"/>
</dbReference>
<dbReference type="InterPro" id="IPR011990">
    <property type="entry name" value="TPR-like_helical_dom_sf"/>
</dbReference>
<dbReference type="GO" id="GO:0003677">
    <property type="term" value="F:DNA binding"/>
    <property type="evidence" value="ECO:0007669"/>
    <property type="project" value="UniProtKB-KW"/>
</dbReference>
<reference evidence="3 4" key="1">
    <citation type="submission" date="2015-07" db="EMBL/GenBank/DDBJ databases">
        <title>Complete genome sequence of Mycobacterium goodii X7B, a facultative thermophilic biodesulfurizing bacterium.</title>
        <authorList>
            <person name="Yu B."/>
            <person name="Li F."/>
            <person name="Xu P."/>
        </authorList>
    </citation>
    <scope>NUCLEOTIDE SEQUENCE [LARGE SCALE GENOMIC DNA]</scope>
    <source>
        <strain evidence="3 4">X7B</strain>
    </source>
</reference>
<dbReference type="EMBL" id="CP012150">
    <property type="protein sequence ID" value="AKS31414.1"/>
    <property type="molecule type" value="Genomic_DNA"/>
</dbReference>
<dbReference type="KEGG" id="mgo:AFA91_05450"/>
<dbReference type="Gene3D" id="1.25.40.10">
    <property type="entry name" value="Tetratricopeptide repeat domain"/>
    <property type="match status" value="2"/>
</dbReference>
<dbReference type="PANTHER" id="PTHR43214:SF43">
    <property type="entry name" value="TWO-COMPONENT RESPONSE REGULATOR"/>
    <property type="match status" value="1"/>
</dbReference>
<dbReference type="InterPro" id="IPR000792">
    <property type="entry name" value="Tscrpt_reg_LuxR_C"/>
</dbReference>
<dbReference type="AlphaFoldDB" id="A0A0K0X1V9"/>
<dbReference type="InterPro" id="IPR039420">
    <property type="entry name" value="WalR-like"/>
</dbReference>
<dbReference type="InterPro" id="IPR036388">
    <property type="entry name" value="WH-like_DNA-bd_sf"/>
</dbReference>
<dbReference type="InterPro" id="IPR016032">
    <property type="entry name" value="Sig_transdc_resp-reg_C-effctor"/>
</dbReference>
<evidence type="ECO:0000313" key="4">
    <source>
        <dbReference type="Proteomes" id="UP000062255"/>
    </source>
</evidence>
<name>A0A0K0X1V9_MYCGD</name>
<feature type="domain" description="HTH luxR-type" evidence="2">
    <location>
        <begin position="480"/>
        <end position="547"/>
    </location>
</feature>
<dbReference type="Gene3D" id="1.10.10.10">
    <property type="entry name" value="Winged helix-like DNA-binding domain superfamily/Winged helix DNA-binding domain"/>
    <property type="match status" value="1"/>
</dbReference>
<evidence type="ECO:0000259" key="2">
    <source>
        <dbReference type="PROSITE" id="PS50043"/>
    </source>
</evidence>
<dbReference type="SMART" id="SM00421">
    <property type="entry name" value="HTH_LUXR"/>
    <property type="match status" value="1"/>
</dbReference>
<dbReference type="SUPFAM" id="SSF48452">
    <property type="entry name" value="TPR-like"/>
    <property type="match status" value="2"/>
</dbReference>
<evidence type="ECO:0000256" key="1">
    <source>
        <dbReference type="ARBA" id="ARBA00023125"/>
    </source>
</evidence>
<accession>A0A0K0X1V9</accession>
<dbReference type="PANTHER" id="PTHR43214">
    <property type="entry name" value="TWO-COMPONENT RESPONSE REGULATOR"/>
    <property type="match status" value="1"/>
</dbReference>
<dbReference type="PRINTS" id="PR00038">
    <property type="entry name" value="HTHLUXR"/>
</dbReference>
<dbReference type="STRING" id="134601.AFA91_05450"/>
<dbReference type="SUPFAM" id="SSF46894">
    <property type="entry name" value="C-terminal effector domain of the bipartite response regulators"/>
    <property type="match status" value="1"/>
</dbReference>
<dbReference type="PROSITE" id="PS50043">
    <property type="entry name" value="HTH_LUXR_2"/>
    <property type="match status" value="1"/>
</dbReference>
<proteinExistence type="predicted"/>
<dbReference type="PROSITE" id="PS00622">
    <property type="entry name" value="HTH_LUXR_1"/>
    <property type="match status" value="1"/>
</dbReference>
<dbReference type="OrthoDB" id="27092at2"/>
<dbReference type="Proteomes" id="UP000062255">
    <property type="component" value="Chromosome"/>
</dbReference>